<evidence type="ECO:0000259" key="13">
    <source>
        <dbReference type="SMART" id="SM00760"/>
    </source>
</evidence>
<comment type="caution">
    <text evidence="14">The sequence shown here is derived from an EMBL/GenBank/DDBJ whole genome shotgun (WGS) entry which is preliminary data.</text>
</comment>
<dbReference type="Gene3D" id="1.10.1750.10">
    <property type="match status" value="1"/>
</dbReference>
<dbReference type="CDD" id="cd00009">
    <property type="entry name" value="AAA"/>
    <property type="match status" value="1"/>
</dbReference>
<dbReference type="InterPro" id="IPR038454">
    <property type="entry name" value="DnaA_N_sf"/>
</dbReference>
<dbReference type="SMART" id="SM00382">
    <property type="entry name" value="AAA"/>
    <property type="match status" value="1"/>
</dbReference>
<comment type="subcellular location">
    <subcellularLocation>
        <location evidence="8">Cytoplasm</location>
    </subcellularLocation>
</comment>
<keyword evidence="4 8" id="KW-0547">Nucleotide-binding</keyword>
<dbReference type="NCBIfam" id="TIGR00362">
    <property type="entry name" value="DnaA"/>
    <property type="match status" value="1"/>
</dbReference>
<evidence type="ECO:0000256" key="3">
    <source>
        <dbReference type="ARBA" id="ARBA00022705"/>
    </source>
</evidence>
<reference evidence="14 15" key="1">
    <citation type="submission" date="2019-07" db="EMBL/GenBank/DDBJ databases">
        <title>Genome sequence of Acholeplasma laidlawii strain with increased resistance to erythromycin.</title>
        <authorList>
            <person name="Medvedeva E.S."/>
            <person name="Baranova N.B."/>
            <person name="Siniagina M.N."/>
            <person name="Mouzykantov A."/>
            <person name="Chernova O.A."/>
            <person name="Chernov V.M."/>
        </authorList>
    </citation>
    <scope>NUCLEOTIDE SEQUENCE [LARGE SCALE GENOMIC DNA]</scope>
    <source>
        <strain evidence="14 15">PG8REry</strain>
    </source>
</reference>
<dbReference type="InterPro" id="IPR024633">
    <property type="entry name" value="DnaA_N_dom"/>
</dbReference>
<evidence type="ECO:0000256" key="10">
    <source>
        <dbReference type="RuleBase" id="RU000577"/>
    </source>
</evidence>
<dbReference type="InterPro" id="IPR003593">
    <property type="entry name" value="AAA+_ATPase"/>
</dbReference>
<dbReference type="GO" id="GO:0006275">
    <property type="term" value="P:regulation of DNA replication"/>
    <property type="evidence" value="ECO:0007669"/>
    <property type="project" value="UniProtKB-UniRule"/>
</dbReference>
<comment type="domain">
    <text evidence="8">Domain I is involved in oligomerization and binding regulators, domain II is flexibile and of varying length in different bacteria, domain III forms the AAA+ region, while domain IV binds dsDNA.</text>
</comment>
<evidence type="ECO:0000256" key="9">
    <source>
        <dbReference type="NCBIfam" id="TIGR00362"/>
    </source>
</evidence>
<feature type="domain" description="AAA+ ATPase" evidence="12">
    <location>
        <begin position="136"/>
        <end position="266"/>
    </location>
</feature>
<dbReference type="InterPro" id="IPR001957">
    <property type="entry name" value="Chromosome_initiator_DnaA"/>
</dbReference>
<dbReference type="AlphaFoldDB" id="A0A553IGQ8"/>
<dbReference type="GO" id="GO:0003688">
    <property type="term" value="F:DNA replication origin binding"/>
    <property type="evidence" value="ECO:0007669"/>
    <property type="project" value="UniProtKB-UniRule"/>
</dbReference>
<dbReference type="Gene3D" id="1.10.8.60">
    <property type="match status" value="1"/>
</dbReference>
<dbReference type="InterPro" id="IPR013159">
    <property type="entry name" value="DnaA_C"/>
</dbReference>
<feature type="binding site" evidence="8">
    <location>
        <position position="151"/>
    </location>
    <ligand>
        <name>ATP</name>
        <dbReference type="ChEBI" id="CHEBI:30616"/>
    </ligand>
</feature>
<feature type="region of interest" description="Domain IV, binds dsDNA" evidence="8">
    <location>
        <begin position="324"/>
        <end position="452"/>
    </location>
</feature>
<comment type="subunit">
    <text evidence="8">Oligomerizes as a right-handed, spiral filament on DNA at oriC.</text>
</comment>
<dbReference type="EMBL" id="VKID01000002">
    <property type="protein sequence ID" value="TRX99388.1"/>
    <property type="molecule type" value="Genomic_DNA"/>
</dbReference>
<dbReference type="GO" id="GO:0005886">
    <property type="term" value="C:plasma membrane"/>
    <property type="evidence" value="ECO:0007669"/>
    <property type="project" value="TreeGrafter"/>
</dbReference>
<comment type="similarity">
    <text evidence="1 8 11">Belongs to the DnaA family.</text>
</comment>
<dbReference type="PROSITE" id="PS01008">
    <property type="entry name" value="DNAA"/>
    <property type="match status" value="1"/>
</dbReference>
<feature type="region of interest" description="Domain I, interacts with DnaA modulators" evidence="8">
    <location>
        <begin position="1"/>
        <end position="88"/>
    </location>
</feature>
<evidence type="ECO:0000256" key="6">
    <source>
        <dbReference type="ARBA" id="ARBA00023121"/>
    </source>
</evidence>
<proteinExistence type="inferred from homology"/>
<dbReference type="InterPro" id="IPR010921">
    <property type="entry name" value="Trp_repressor/repl_initiator"/>
</dbReference>
<evidence type="ECO:0000313" key="14">
    <source>
        <dbReference type="EMBL" id="TRX99388.1"/>
    </source>
</evidence>
<evidence type="ECO:0000256" key="11">
    <source>
        <dbReference type="RuleBase" id="RU004227"/>
    </source>
</evidence>
<dbReference type="SUPFAM" id="SSF48295">
    <property type="entry name" value="TrpR-like"/>
    <property type="match status" value="1"/>
</dbReference>
<dbReference type="GO" id="GO:0008289">
    <property type="term" value="F:lipid binding"/>
    <property type="evidence" value="ECO:0007669"/>
    <property type="project" value="UniProtKB-KW"/>
</dbReference>
<dbReference type="GeneID" id="41338205"/>
<organism evidence="14 15">
    <name type="scientific">Acholeplasma laidlawii</name>
    <dbReference type="NCBI Taxonomy" id="2148"/>
    <lineage>
        <taxon>Bacteria</taxon>
        <taxon>Bacillati</taxon>
        <taxon>Mycoplasmatota</taxon>
        <taxon>Mollicutes</taxon>
        <taxon>Acholeplasmatales</taxon>
        <taxon>Acholeplasmataceae</taxon>
        <taxon>Acholeplasma</taxon>
    </lineage>
</organism>
<keyword evidence="5 8" id="KW-0067">ATP-binding</keyword>
<feature type="binding site" evidence="8">
    <location>
        <position position="149"/>
    </location>
    <ligand>
        <name>ATP</name>
        <dbReference type="ChEBI" id="CHEBI:30616"/>
    </ligand>
</feature>
<evidence type="ECO:0000256" key="8">
    <source>
        <dbReference type="HAMAP-Rule" id="MF_00377"/>
    </source>
</evidence>
<dbReference type="SMART" id="SM00760">
    <property type="entry name" value="Bac_DnaA_C"/>
    <property type="match status" value="1"/>
</dbReference>
<dbReference type="RefSeq" id="WP_012241976.1">
    <property type="nucleotide sequence ID" value="NZ_JACAOE010000002.1"/>
</dbReference>
<evidence type="ECO:0000256" key="5">
    <source>
        <dbReference type="ARBA" id="ARBA00022840"/>
    </source>
</evidence>
<comment type="caution">
    <text evidence="8">Lacks conserved residue(s) required for the propagation of feature annotation.</text>
</comment>
<keyword evidence="2 8" id="KW-0963">Cytoplasm</keyword>
<dbReference type="Pfam" id="PF08299">
    <property type="entry name" value="Bac_DnaA_C"/>
    <property type="match status" value="1"/>
</dbReference>
<dbReference type="Pfam" id="PF11638">
    <property type="entry name" value="DnaA_N"/>
    <property type="match status" value="1"/>
</dbReference>
<dbReference type="Gene3D" id="3.30.300.180">
    <property type="match status" value="1"/>
</dbReference>
<feature type="domain" description="Chromosomal replication initiator DnaA C-terminal" evidence="13">
    <location>
        <begin position="356"/>
        <end position="425"/>
    </location>
</feature>
<evidence type="ECO:0000256" key="7">
    <source>
        <dbReference type="ARBA" id="ARBA00023125"/>
    </source>
</evidence>
<dbReference type="InterPro" id="IPR018312">
    <property type="entry name" value="Chromosome_initiator_DnaA_CS"/>
</dbReference>
<gene>
    <name evidence="8 14" type="primary">dnaA</name>
    <name evidence="14" type="ORF">FNV44_06715</name>
</gene>
<protein>
    <recommendedName>
        <fullName evidence="8 9">Chromosomal replication initiator protein DnaA</fullName>
    </recommendedName>
</protein>
<accession>A0A553IGQ8</accession>
<dbReference type="GO" id="GO:0006270">
    <property type="term" value="P:DNA replication initiation"/>
    <property type="evidence" value="ECO:0007669"/>
    <property type="project" value="UniProtKB-UniRule"/>
</dbReference>
<dbReference type="CDD" id="cd06571">
    <property type="entry name" value="Bac_DnaA_C"/>
    <property type="match status" value="1"/>
</dbReference>
<dbReference type="PRINTS" id="PR00051">
    <property type="entry name" value="DNAA"/>
</dbReference>
<name>A0A553IGQ8_ACHLA</name>
<dbReference type="PANTHER" id="PTHR30050">
    <property type="entry name" value="CHROMOSOMAL REPLICATION INITIATOR PROTEIN DNAA"/>
    <property type="match status" value="1"/>
</dbReference>
<dbReference type="GO" id="GO:0005737">
    <property type="term" value="C:cytoplasm"/>
    <property type="evidence" value="ECO:0007669"/>
    <property type="project" value="UniProtKB-SubCell"/>
</dbReference>
<dbReference type="Gene3D" id="3.40.50.300">
    <property type="entry name" value="P-loop containing nucleotide triphosphate hydrolases"/>
    <property type="match status" value="1"/>
</dbReference>
<keyword evidence="3 8" id="KW-0235">DNA replication</keyword>
<evidence type="ECO:0000256" key="1">
    <source>
        <dbReference type="ARBA" id="ARBA00006583"/>
    </source>
</evidence>
<dbReference type="InterPro" id="IPR020591">
    <property type="entry name" value="Chromosome_initiator_DnaA-like"/>
</dbReference>
<dbReference type="InterPro" id="IPR013317">
    <property type="entry name" value="DnaA_dom"/>
</dbReference>
<dbReference type="PANTHER" id="PTHR30050:SF2">
    <property type="entry name" value="CHROMOSOMAL REPLICATION INITIATOR PROTEIN DNAA"/>
    <property type="match status" value="1"/>
</dbReference>
<dbReference type="SUPFAM" id="SSF52540">
    <property type="entry name" value="P-loop containing nucleoside triphosphate hydrolases"/>
    <property type="match status" value="1"/>
</dbReference>
<dbReference type="HAMAP" id="MF_00377">
    <property type="entry name" value="DnaA_bact"/>
    <property type="match status" value="1"/>
</dbReference>
<keyword evidence="6 8" id="KW-0446">Lipid-binding</keyword>
<dbReference type="GO" id="GO:0005524">
    <property type="term" value="F:ATP binding"/>
    <property type="evidence" value="ECO:0007669"/>
    <property type="project" value="UniProtKB-UniRule"/>
</dbReference>
<evidence type="ECO:0000256" key="2">
    <source>
        <dbReference type="ARBA" id="ARBA00022490"/>
    </source>
</evidence>
<sequence>MSPNSTLWQTILQDLEKLYNEETYNELFLPVTSTFKDQNGLLTMVVANEFLKNRINKLYIAKINELATKYSSTPVRLKFVSQEEVIEEPVADRKLTIDYRQGNLNSTYTFDSFVVGKSNMFAFRMAMKVADQPGAVANPFYIFGDVGLGKTHLMQAIGNYILDNDVEKRILYVKADNFIEDFVSLLSRNKNKTEEFNAKYKDIDVILVDDIQIMANASKTQMEFFKLFDYLYLNNKQIVITSDKPASQLTNIMPRLTTRFEAGLSVDIQIPELEHRISILKRKTATLDANLEVSEDILTFIASQFAANIREMEGALIRLISYAQTFNLEITMNVVEEALGAVLKTKKKTNDLNENNYDKIQSIVADYFQVSLPDLIGKKRHAKFTLPRHIAMYLIKLKYNIPYKTIGSLFNDRDHSTVLSACEKVERDMRMDSNLKFAVDSIVKKIDSPLLK</sequence>
<evidence type="ECO:0000313" key="15">
    <source>
        <dbReference type="Proteomes" id="UP000315938"/>
    </source>
</evidence>
<comment type="function">
    <text evidence="8 10">Plays an essential role in the initiation and regulation of chromosomal replication. ATP-DnaA binds to the origin of replication (oriC) to initiate formation of the DNA replication initiation complex once per cell cycle. Binds the DnaA box (a 9 base pair repeat at the origin) and separates the double-stranded (ds)DNA. Forms a right-handed helical filament on oriC DNA; dsDNA binds to the exterior of the filament while single-stranded (ss)DNA is stabiized in the filament's interior. The ATP-DnaA-oriC complex binds and stabilizes one strand of the AT-rich DNA unwinding element (DUE), permitting loading of DNA polymerase. After initiation quickly degrades to an ADP-DnaA complex that is not apt for DNA replication. Binds acidic phospholipids.</text>
</comment>
<dbReference type="Pfam" id="PF00308">
    <property type="entry name" value="Bac_DnaA"/>
    <property type="match status" value="1"/>
</dbReference>
<feature type="binding site" evidence="8">
    <location>
        <position position="150"/>
    </location>
    <ligand>
        <name>ATP</name>
        <dbReference type="ChEBI" id="CHEBI:30616"/>
    </ligand>
</feature>
<keyword evidence="7 8" id="KW-0238">DNA-binding</keyword>
<dbReference type="OMA" id="DFIHFYQ"/>
<feature type="binding site" evidence="8">
    <location>
        <position position="147"/>
    </location>
    <ligand>
        <name>ATP</name>
        <dbReference type="ChEBI" id="CHEBI:30616"/>
    </ligand>
</feature>
<dbReference type="Proteomes" id="UP000315938">
    <property type="component" value="Unassembled WGS sequence"/>
</dbReference>
<evidence type="ECO:0000259" key="12">
    <source>
        <dbReference type="SMART" id="SM00382"/>
    </source>
</evidence>
<dbReference type="InterPro" id="IPR027417">
    <property type="entry name" value="P-loop_NTPase"/>
</dbReference>
<evidence type="ECO:0000256" key="4">
    <source>
        <dbReference type="ARBA" id="ARBA00022741"/>
    </source>
</evidence>
<dbReference type="SMR" id="A0A553IGQ8"/>